<dbReference type="GO" id="GO:0005829">
    <property type="term" value="C:cytosol"/>
    <property type="evidence" value="ECO:0007669"/>
    <property type="project" value="TreeGrafter"/>
</dbReference>
<evidence type="ECO:0000256" key="14">
    <source>
        <dbReference type="RuleBase" id="RU004106"/>
    </source>
</evidence>
<dbReference type="AlphaFoldDB" id="A0A1T4T1D4"/>
<dbReference type="EMBL" id="FUWJ01000011">
    <property type="protein sequence ID" value="SKA34207.1"/>
    <property type="molecule type" value="Genomic_DNA"/>
</dbReference>
<dbReference type="OrthoDB" id="21319at2"/>
<organism evidence="16 17">
    <name type="scientific">Enhydrobacter aerosaccus</name>
    <dbReference type="NCBI Taxonomy" id="225324"/>
    <lineage>
        <taxon>Bacteria</taxon>
        <taxon>Pseudomonadati</taxon>
        <taxon>Pseudomonadota</taxon>
        <taxon>Alphaproteobacteria</taxon>
        <taxon>Hyphomicrobiales</taxon>
        <taxon>Enhydrobacter</taxon>
    </lineage>
</organism>
<evidence type="ECO:0000313" key="17">
    <source>
        <dbReference type="Proteomes" id="UP000190092"/>
    </source>
</evidence>
<dbReference type="InterPro" id="IPR043132">
    <property type="entry name" value="BCAT-like_C"/>
</dbReference>
<keyword evidence="16" id="KW-0808">Transferase</keyword>
<gene>
    <name evidence="16" type="ORF">SAMN02745126_05497</name>
</gene>
<evidence type="ECO:0000256" key="13">
    <source>
        <dbReference type="ARBA" id="ARBA00049229"/>
    </source>
</evidence>
<comment type="function">
    <text evidence="2">Acts on leucine, isoleucine and valine.</text>
</comment>
<dbReference type="Gene3D" id="3.30.470.10">
    <property type="match status" value="1"/>
</dbReference>
<comment type="catalytic activity">
    <reaction evidence="12">
        <text>L-isoleucine + 2-oxoglutarate = (S)-3-methyl-2-oxopentanoate + L-glutamate</text>
        <dbReference type="Rhea" id="RHEA:24801"/>
        <dbReference type="ChEBI" id="CHEBI:16810"/>
        <dbReference type="ChEBI" id="CHEBI:29985"/>
        <dbReference type="ChEBI" id="CHEBI:35146"/>
        <dbReference type="ChEBI" id="CHEBI:58045"/>
        <dbReference type="EC" id="2.6.1.42"/>
    </reaction>
</comment>
<comment type="pathway">
    <text evidence="3">Amino-acid biosynthesis; L-isoleucine biosynthesis; L-isoleucine from 2-oxobutanoate: step 4/4.</text>
</comment>
<comment type="catalytic activity">
    <reaction evidence="13">
        <text>L-leucine + 2-oxoglutarate = 4-methyl-2-oxopentanoate + L-glutamate</text>
        <dbReference type="Rhea" id="RHEA:18321"/>
        <dbReference type="ChEBI" id="CHEBI:16810"/>
        <dbReference type="ChEBI" id="CHEBI:17865"/>
        <dbReference type="ChEBI" id="CHEBI:29985"/>
        <dbReference type="ChEBI" id="CHEBI:57427"/>
        <dbReference type="EC" id="2.6.1.42"/>
    </reaction>
</comment>
<dbReference type="PANTHER" id="PTHR42743">
    <property type="entry name" value="AMINO-ACID AMINOTRANSFERASE"/>
    <property type="match status" value="1"/>
</dbReference>
<dbReference type="InterPro" id="IPR050571">
    <property type="entry name" value="Class-IV_PLP-Dep_Aminotrnsfr"/>
</dbReference>
<proteinExistence type="inferred from homology"/>
<evidence type="ECO:0000256" key="9">
    <source>
        <dbReference type="ARBA" id="ARBA00022898"/>
    </source>
</evidence>
<dbReference type="InterPro" id="IPR001544">
    <property type="entry name" value="Aminotrans_IV"/>
</dbReference>
<keyword evidence="17" id="KW-1185">Reference proteome</keyword>
<comment type="cofactor">
    <cofactor evidence="1 15">
        <name>pyridoxal 5'-phosphate</name>
        <dbReference type="ChEBI" id="CHEBI:597326"/>
    </cofactor>
</comment>
<dbReference type="RefSeq" id="WP_085937222.1">
    <property type="nucleotide sequence ID" value="NZ_FUWJ01000011.1"/>
</dbReference>
<evidence type="ECO:0000256" key="4">
    <source>
        <dbReference type="ARBA" id="ARBA00004931"/>
    </source>
</evidence>
<dbReference type="GO" id="GO:0004084">
    <property type="term" value="F:branched-chain-amino-acid transaminase activity"/>
    <property type="evidence" value="ECO:0007669"/>
    <property type="project" value="UniProtKB-EC"/>
</dbReference>
<evidence type="ECO:0000256" key="11">
    <source>
        <dbReference type="ARBA" id="ARBA00048212"/>
    </source>
</evidence>
<keyword evidence="9 15" id="KW-0663">Pyridoxal phosphate</keyword>
<keyword evidence="10" id="KW-0100">Branched-chain amino acid biosynthesis</keyword>
<dbReference type="Proteomes" id="UP000190092">
    <property type="component" value="Unassembled WGS sequence"/>
</dbReference>
<dbReference type="PROSITE" id="PS00770">
    <property type="entry name" value="AA_TRANSFER_CLASS_4"/>
    <property type="match status" value="1"/>
</dbReference>
<protein>
    <recommendedName>
        <fullName evidence="8">Probable branched-chain-amino-acid aminotransferase</fullName>
        <ecNumber evidence="7">2.6.1.42</ecNumber>
    </recommendedName>
</protein>
<comment type="catalytic activity">
    <reaction evidence="11">
        <text>L-valine + 2-oxoglutarate = 3-methyl-2-oxobutanoate + L-glutamate</text>
        <dbReference type="Rhea" id="RHEA:24813"/>
        <dbReference type="ChEBI" id="CHEBI:11851"/>
        <dbReference type="ChEBI" id="CHEBI:16810"/>
        <dbReference type="ChEBI" id="CHEBI:29985"/>
        <dbReference type="ChEBI" id="CHEBI:57762"/>
        <dbReference type="EC" id="2.6.1.42"/>
    </reaction>
</comment>
<dbReference type="STRING" id="225324.SAMN02745126_05497"/>
<sequence>MDTLTYWKGAWHEGNPAILGPRDHAFWLGSMVFDGGRAFDGCGPDLDLHAQRVVRSARALGLAPTKTPEEILALMHEGVRRFGPKAELYVRPMFWATKGGPGPISVDPESTEFLLCIYVSPMRAGTPLSLGLCRSIRRPTPETAPTDAKASCLYPNSSRGAAEMAKRGFNNGVVLDALGNVAETCSSNIFLAKDGVVATPVPNGSFLAGITRFRTIKLLRDAGMRIDERTVTPADLDDADEIFTTGNAGKVQPVNRYESRDLQPGPIAMKAHELYMAYSHTQRVL</sequence>
<dbReference type="Gene3D" id="3.20.10.10">
    <property type="entry name" value="D-amino Acid Aminotransferase, subunit A, domain 2"/>
    <property type="match status" value="1"/>
</dbReference>
<dbReference type="Pfam" id="PF01063">
    <property type="entry name" value="Aminotran_4"/>
    <property type="match status" value="1"/>
</dbReference>
<evidence type="ECO:0000256" key="3">
    <source>
        <dbReference type="ARBA" id="ARBA00004824"/>
    </source>
</evidence>
<evidence type="ECO:0000256" key="2">
    <source>
        <dbReference type="ARBA" id="ARBA00003109"/>
    </source>
</evidence>
<keyword evidence="10" id="KW-0028">Amino-acid biosynthesis</keyword>
<accession>A0A1T4T1D4</accession>
<dbReference type="NCBIfam" id="NF009896">
    <property type="entry name" value="PRK13356.1"/>
    <property type="match status" value="1"/>
</dbReference>
<dbReference type="EC" id="2.6.1.42" evidence="7"/>
<name>A0A1T4T1D4_9HYPH</name>
<reference evidence="17" key="1">
    <citation type="submission" date="2017-02" db="EMBL/GenBank/DDBJ databases">
        <authorList>
            <person name="Varghese N."/>
            <person name="Submissions S."/>
        </authorList>
    </citation>
    <scope>NUCLEOTIDE SEQUENCE [LARGE SCALE GENOMIC DNA]</scope>
    <source>
        <strain evidence="17">ATCC 27094</strain>
    </source>
</reference>
<dbReference type="PANTHER" id="PTHR42743:SF11">
    <property type="entry name" value="AMINODEOXYCHORISMATE LYASE"/>
    <property type="match status" value="1"/>
</dbReference>
<dbReference type="GO" id="GO:0009082">
    <property type="term" value="P:branched-chain amino acid biosynthetic process"/>
    <property type="evidence" value="ECO:0007669"/>
    <property type="project" value="UniProtKB-KW"/>
</dbReference>
<dbReference type="SUPFAM" id="SSF56752">
    <property type="entry name" value="D-aminoacid aminotransferase-like PLP-dependent enzymes"/>
    <property type="match status" value="1"/>
</dbReference>
<dbReference type="InterPro" id="IPR043131">
    <property type="entry name" value="BCAT-like_N"/>
</dbReference>
<dbReference type="InterPro" id="IPR018300">
    <property type="entry name" value="Aminotrans_IV_CS"/>
</dbReference>
<comment type="pathway">
    <text evidence="5">Amino-acid biosynthesis; L-leucine biosynthesis; L-leucine from 3-methyl-2-oxobutanoate: step 4/4.</text>
</comment>
<evidence type="ECO:0000256" key="12">
    <source>
        <dbReference type="ARBA" id="ARBA00048798"/>
    </source>
</evidence>
<comment type="similarity">
    <text evidence="6 14">Belongs to the class-IV pyridoxal-phosphate-dependent aminotransferase family.</text>
</comment>
<comment type="pathway">
    <text evidence="4">Amino-acid biosynthesis; L-valine biosynthesis; L-valine from pyruvate: step 4/4.</text>
</comment>
<evidence type="ECO:0000256" key="1">
    <source>
        <dbReference type="ARBA" id="ARBA00001933"/>
    </source>
</evidence>
<evidence type="ECO:0000256" key="10">
    <source>
        <dbReference type="ARBA" id="ARBA00023304"/>
    </source>
</evidence>
<evidence type="ECO:0000256" key="15">
    <source>
        <dbReference type="RuleBase" id="RU004516"/>
    </source>
</evidence>
<evidence type="ECO:0000256" key="6">
    <source>
        <dbReference type="ARBA" id="ARBA00009320"/>
    </source>
</evidence>
<evidence type="ECO:0000256" key="8">
    <source>
        <dbReference type="ARBA" id="ARBA00014472"/>
    </source>
</evidence>
<dbReference type="InterPro" id="IPR036038">
    <property type="entry name" value="Aminotransferase-like"/>
</dbReference>
<evidence type="ECO:0000256" key="7">
    <source>
        <dbReference type="ARBA" id="ARBA00013053"/>
    </source>
</evidence>
<evidence type="ECO:0000256" key="5">
    <source>
        <dbReference type="ARBA" id="ARBA00005072"/>
    </source>
</evidence>
<keyword evidence="16" id="KW-0032">Aminotransferase</keyword>
<evidence type="ECO:0000313" key="16">
    <source>
        <dbReference type="EMBL" id="SKA34207.1"/>
    </source>
</evidence>